<comment type="caution">
    <text evidence="2">The sequence shown here is derived from an EMBL/GenBank/DDBJ whole genome shotgun (WGS) entry which is preliminary data.</text>
</comment>
<dbReference type="Proteomes" id="UP000285961">
    <property type="component" value="Unassembled WGS sequence"/>
</dbReference>
<feature type="transmembrane region" description="Helical" evidence="1">
    <location>
        <begin position="70"/>
        <end position="92"/>
    </location>
</feature>
<evidence type="ECO:0000313" key="2">
    <source>
        <dbReference type="EMBL" id="RJP74884.1"/>
    </source>
</evidence>
<evidence type="ECO:0000256" key="1">
    <source>
        <dbReference type="SAM" id="Phobius"/>
    </source>
</evidence>
<proteinExistence type="predicted"/>
<sequence length="147" mass="16014">MAGRKSAMKTILLSIVWLAVVCGAAALAIARRETLGISAYIIIGGAIVMLVLFAVDRLPRGLENKLPTELIGNLFTGLLILFAILILGVSLLKGYRNLGIIGSGILALFLIVFLRIFADYVRDFWKKSRRHDGKDVSRPTDEGNSDT</sequence>
<evidence type="ECO:0000313" key="3">
    <source>
        <dbReference type="Proteomes" id="UP000285961"/>
    </source>
</evidence>
<accession>A0A419F8P0</accession>
<keyword evidence="1" id="KW-0812">Transmembrane</keyword>
<dbReference type="AlphaFoldDB" id="A0A419F8P0"/>
<feature type="transmembrane region" description="Helical" evidence="1">
    <location>
        <begin position="98"/>
        <end position="121"/>
    </location>
</feature>
<organism evidence="2 3">
    <name type="scientific">Candidatus Abyssobacteria bacterium SURF_17</name>
    <dbReference type="NCBI Taxonomy" id="2093361"/>
    <lineage>
        <taxon>Bacteria</taxon>
        <taxon>Pseudomonadati</taxon>
        <taxon>Candidatus Hydrogenedentota</taxon>
        <taxon>Candidatus Abyssobacteria</taxon>
    </lineage>
</organism>
<dbReference type="EMBL" id="QZKI01000009">
    <property type="protein sequence ID" value="RJP74884.1"/>
    <property type="molecule type" value="Genomic_DNA"/>
</dbReference>
<protein>
    <submittedName>
        <fullName evidence="2">Uncharacterized protein</fullName>
    </submittedName>
</protein>
<name>A0A419F8P0_9BACT</name>
<gene>
    <name evidence="2" type="ORF">C4532_01375</name>
</gene>
<reference evidence="2 3" key="1">
    <citation type="journal article" date="2017" name="ISME J.">
        <title>Energy and carbon metabolisms in a deep terrestrial subsurface fluid microbial community.</title>
        <authorList>
            <person name="Momper L."/>
            <person name="Jungbluth S.P."/>
            <person name="Lee M.D."/>
            <person name="Amend J.P."/>
        </authorList>
    </citation>
    <scope>NUCLEOTIDE SEQUENCE [LARGE SCALE GENOMIC DNA]</scope>
    <source>
        <strain evidence="2">SURF_17</strain>
    </source>
</reference>
<feature type="transmembrane region" description="Helical" evidence="1">
    <location>
        <begin position="40"/>
        <end position="58"/>
    </location>
</feature>
<keyword evidence="1" id="KW-0472">Membrane</keyword>
<keyword evidence="1" id="KW-1133">Transmembrane helix</keyword>